<dbReference type="AlphaFoldDB" id="A0A0C9WW40"/>
<dbReference type="STRING" id="1095629.A0A0C9WW40"/>
<gene>
    <name evidence="2" type="ORF">K443DRAFT_117950</name>
</gene>
<reference evidence="2 3" key="1">
    <citation type="submission" date="2014-04" db="EMBL/GenBank/DDBJ databases">
        <authorList>
            <consortium name="DOE Joint Genome Institute"/>
            <person name="Kuo A."/>
            <person name="Kohler A."/>
            <person name="Nagy L.G."/>
            <person name="Floudas D."/>
            <person name="Copeland A."/>
            <person name="Barry K.W."/>
            <person name="Cichocki N."/>
            <person name="Veneault-Fourrey C."/>
            <person name="LaButti K."/>
            <person name="Lindquist E.A."/>
            <person name="Lipzen A."/>
            <person name="Lundell T."/>
            <person name="Morin E."/>
            <person name="Murat C."/>
            <person name="Sun H."/>
            <person name="Tunlid A."/>
            <person name="Henrissat B."/>
            <person name="Grigoriev I.V."/>
            <person name="Hibbett D.S."/>
            <person name="Martin F."/>
            <person name="Nordberg H.P."/>
            <person name="Cantor M.N."/>
            <person name="Hua S.X."/>
        </authorList>
    </citation>
    <scope>NUCLEOTIDE SEQUENCE [LARGE SCALE GENOMIC DNA]</scope>
    <source>
        <strain evidence="2 3">LaAM-08-1</strain>
    </source>
</reference>
<proteinExistence type="predicted"/>
<dbReference type="Proteomes" id="UP000054477">
    <property type="component" value="Unassembled WGS sequence"/>
</dbReference>
<feature type="region of interest" description="Disordered" evidence="1">
    <location>
        <begin position="109"/>
        <end position="136"/>
    </location>
</feature>
<feature type="non-terminal residue" evidence="2">
    <location>
        <position position="136"/>
    </location>
</feature>
<keyword evidence="3" id="KW-1185">Reference proteome</keyword>
<evidence type="ECO:0000256" key="1">
    <source>
        <dbReference type="SAM" id="MobiDB-lite"/>
    </source>
</evidence>
<evidence type="ECO:0000313" key="3">
    <source>
        <dbReference type="Proteomes" id="UP000054477"/>
    </source>
</evidence>
<protein>
    <submittedName>
        <fullName evidence="2">Uncharacterized protein</fullName>
    </submittedName>
</protein>
<evidence type="ECO:0000313" key="2">
    <source>
        <dbReference type="EMBL" id="KIJ89466.1"/>
    </source>
</evidence>
<dbReference type="HOGENOM" id="CLU_130521_0_0_1"/>
<accession>A0A0C9WW40</accession>
<dbReference type="OrthoDB" id="2847449at2759"/>
<name>A0A0C9WW40_9AGAR</name>
<sequence>MDEHLSLYDWVADTGTTSHITNRRDAFITYKALGGKIVSGYLLRLENTLYIPSNPNNLFSLGRWDTSGGRYTGGGGAITLITKDGTSIARCKKISNNLYRMKLTIRKPGSSTTKSMTVTPQTYHTSEPAQSWETWH</sequence>
<organism evidence="2 3">
    <name type="scientific">Laccaria amethystina LaAM-08-1</name>
    <dbReference type="NCBI Taxonomy" id="1095629"/>
    <lineage>
        <taxon>Eukaryota</taxon>
        <taxon>Fungi</taxon>
        <taxon>Dikarya</taxon>
        <taxon>Basidiomycota</taxon>
        <taxon>Agaricomycotina</taxon>
        <taxon>Agaricomycetes</taxon>
        <taxon>Agaricomycetidae</taxon>
        <taxon>Agaricales</taxon>
        <taxon>Agaricineae</taxon>
        <taxon>Hydnangiaceae</taxon>
        <taxon>Laccaria</taxon>
    </lineage>
</organism>
<reference evidence="3" key="2">
    <citation type="submission" date="2015-01" db="EMBL/GenBank/DDBJ databases">
        <title>Evolutionary Origins and Diversification of the Mycorrhizal Mutualists.</title>
        <authorList>
            <consortium name="DOE Joint Genome Institute"/>
            <consortium name="Mycorrhizal Genomics Consortium"/>
            <person name="Kohler A."/>
            <person name="Kuo A."/>
            <person name="Nagy L.G."/>
            <person name="Floudas D."/>
            <person name="Copeland A."/>
            <person name="Barry K.W."/>
            <person name="Cichocki N."/>
            <person name="Veneault-Fourrey C."/>
            <person name="LaButti K."/>
            <person name="Lindquist E.A."/>
            <person name="Lipzen A."/>
            <person name="Lundell T."/>
            <person name="Morin E."/>
            <person name="Murat C."/>
            <person name="Riley R."/>
            <person name="Ohm R."/>
            <person name="Sun H."/>
            <person name="Tunlid A."/>
            <person name="Henrissat B."/>
            <person name="Grigoriev I.V."/>
            <person name="Hibbett D.S."/>
            <person name="Martin F."/>
        </authorList>
    </citation>
    <scope>NUCLEOTIDE SEQUENCE [LARGE SCALE GENOMIC DNA]</scope>
    <source>
        <strain evidence="3">LaAM-08-1</strain>
    </source>
</reference>
<dbReference type="EMBL" id="KN839698">
    <property type="protein sequence ID" value="KIJ89466.1"/>
    <property type="molecule type" value="Genomic_DNA"/>
</dbReference>